<dbReference type="Proteomes" id="UP000046395">
    <property type="component" value="Unassembled WGS sequence"/>
</dbReference>
<dbReference type="AlphaFoldDB" id="A0A5S6Q714"/>
<evidence type="ECO:0000313" key="3">
    <source>
        <dbReference type="WBParaSite" id="TMUE_1000002945.1"/>
    </source>
</evidence>
<feature type="compositionally biased region" description="Low complexity" evidence="1">
    <location>
        <begin position="63"/>
        <end position="78"/>
    </location>
</feature>
<feature type="compositionally biased region" description="Basic and acidic residues" evidence="1">
    <location>
        <begin position="46"/>
        <end position="57"/>
    </location>
</feature>
<sequence length="161" mass="17024">MMLQCGFGGEECPVVNLSHSTCLLIAAAVASTFVVFTCGASKTAKAHPEVPKGKSPTELHSPSSMHQSMTTASMTMSKSPSSYLSEGFKWDEDSKIEPGLETTLTRKAWETESAYLANSTAEPAMASAAAFTASSVSVAGRKDQKKAHPGARNPSPLKRKK</sequence>
<proteinExistence type="predicted"/>
<evidence type="ECO:0000313" key="2">
    <source>
        <dbReference type="Proteomes" id="UP000046395"/>
    </source>
</evidence>
<dbReference type="WBParaSite" id="TMUE_1000002945.1">
    <property type="protein sequence ID" value="TMUE_1000002945.1"/>
    <property type="gene ID" value="WBGene00294785"/>
</dbReference>
<keyword evidence="2" id="KW-1185">Reference proteome</keyword>
<reference evidence="3" key="1">
    <citation type="submission" date="2019-12" db="UniProtKB">
        <authorList>
            <consortium name="WormBaseParasite"/>
        </authorList>
    </citation>
    <scope>IDENTIFICATION</scope>
</reference>
<name>A0A5S6Q714_TRIMR</name>
<feature type="region of interest" description="Disordered" evidence="1">
    <location>
        <begin position="133"/>
        <end position="161"/>
    </location>
</feature>
<protein>
    <submittedName>
        <fullName evidence="3">Uncharacterized protein</fullName>
    </submittedName>
</protein>
<evidence type="ECO:0000256" key="1">
    <source>
        <dbReference type="SAM" id="MobiDB-lite"/>
    </source>
</evidence>
<accession>A0A5S6Q714</accession>
<organism evidence="2 3">
    <name type="scientific">Trichuris muris</name>
    <name type="common">Mouse whipworm</name>
    <dbReference type="NCBI Taxonomy" id="70415"/>
    <lineage>
        <taxon>Eukaryota</taxon>
        <taxon>Metazoa</taxon>
        <taxon>Ecdysozoa</taxon>
        <taxon>Nematoda</taxon>
        <taxon>Enoplea</taxon>
        <taxon>Dorylaimia</taxon>
        <taxon>Trichinellida</taxon>
        <taxon>Trichuridae</taxon>
        <taxon>Trichuris</taxon>
    </lineage>
</organism>
<feature type="region of interest" description="Disordered" evidence="1">
    <location>
        <begin position="45"/>
        <end position="78"/>
    </location>
</feature>